<feature type="domain" description="DUF1731" evidence="3">
    <location>
        <begin position="257"/>
        <end position="303"/>
    </location>
</feature>
<evidence type="ECO:0000313" key="5">
    <source>
        <dbReference type="Proteomes" id="UP000282060"/>
    </source>
</evidence>
<evidence type="ECO:0000259" key="2">
    <source>
        <dbReference type="Pfam" id="PF01370"/>
    </source>
</evidence>
<keyword evidence="5" id="KW-1185">Reference proteome</keyword>
<evidence type="ECO:0000256" key="1">
    <source>
        <dbReference type="ARBA" id="ARBA00009353"/>
    </source>
</evidence>
<evidence type="ECO:0000259" key="3">
    <source>
        <dbReference type="Pfam" id="PF08338"/>
    </source>
</evidence>
<protein>
    <submittedName>
        <fullName evidence="4">TIGR01777 family protein</fullName>
    </submittedName>
</protein>
<sequence length="307" mass="33533">MNILITGASGFIGHQLVRALESKHQLSLLSRHPARAREKLGSQHQYLASLDSLSSLDEFDAVINLAGEPIAGKRWSIEQKQLICDSRWNITARLSELIARSQTPPWAFISASAIGRYGQQGPIPIDESYFDDSKSSLSNDIEFTQTVCRKWESSALSAQSDNTRVCIVAIGLVLGLSGGALPKMLPAFKLGLGGPIASGEQGMSWIHQQDLISLFVYLLEHGECRGVYNATSPNPVSNKDFSTSLGSALSRPAIIPMPSFVLNLVLGEMAELLTQGQYVIPKRALDDGFSFKYSKLDDAFSEIFSRK</sequence>
<dbReference type="PANTHER" id="PTHR11092">
    <property type="entry name" value="SUGAR NUCLEOTIDE EPIMERASE RELATED"/>
    <property type="match status" value="1"/>
</dbReference>
<name>A0A431WF66_9GAMM</name>
<dbReference type="InterPro" id="IPR013549">
    <property type="entry name" value="DUF1731"/>
</dbReference>
<gene>
    <name evidence="4" type="ORF">EKG39_00455</name>
</gene>
<dbReference type="OrthoDB" id="9801773at2"/>
<dbReference type="EMBL" id="RXNV01000001">
    <property type="protein sequence ID" value="RTR34186.1"/>
    <property type="molecule type" value="Genomic_DNA"/>
</dbReference>
<dbReference type="Proteomes" id="UP000282060">
    <property type="component" value="Unassembled WGS sequence"/>
</dbReference>
<reference evidence="4 5" key="1">
    <citation type="submission" date="2018-12" db="EMBL/GenBank/DDBJ databases">
        <authorList>
            <person name="Yu L."/>
        </authorList>
    </citation>
    <scope>NUCLEOTIDE SEQUENCE [LARGE SCALE GENOMIC DNA]</scope>
    <source>
        <strain evidence="4 5">HAW-EB5</strain>
    </source>
</reference>
<evidence type="ECO:0000313" key="4">
    <source>
        <dbReference type="EMBL" id="RTR34186.1"/>
    </source>
</evidence>
<proteinExistence type="inferred from homology"/>
<dbReference type="InterPro" id="IPR036291">
    <property type="entry name" value="NAD(P)-bd_dom_sf"/>
</dbReference>
<dbReference type="AlphaFoldDB" id="A0A431WF66"/>
<dbReference type="RefSeq" id="WP_126503191.1">
    <property type="nucleotide sequence ID" value="NZ_RXNV01000001.1"/>
</dbReference>
<organism evidence="4 5">
    <name type="scientific">Shewanella atlantica</name>
    <dbReference type="NCBI Taxonomy" id="271099"/>
    <lineage>
        <taxon>Bacteria</taxon>
        <taxon>Pseudomonadati</taxon>
        <taxon>Pseudomonadota</taxon>
        <taxon>Gammaproteobacteria</taxon>
        <taxon>Alteromonadales</taxon>
        <taxon>Shewanellaceae</taxon>
        <taxon>Shewanella</taxon>
    </lineage>
</organism>
<dbReference type="InterPro" id="IPR010099">
    <property type="entry name" value="SDR39U1"/>
</dbReference>
<dbReference type="InterPro" id="IPR001509">
    <property type="entry name" value="Epimerase_deHydtase"/>
</dbReference>
<dbReference type="Pfam" id="PF01370">
    <property type="entry name" value="Epimerase"/>
    <property type="match status" value="1"/>
</dbReference>
<feature type="domain" description="NAD-dependent epimerase/dehydratase" evidence="2">
    <location>
        <begin position="3"/>
        <end position="229"/>
    </location>
</feature>
<comment type="similarity">
    <text evidence="1">Belongs to the NAD(P)-dependent epimerase/dehydratase family. SDR39U1 subfamily.</text>
</comment>
<dbReference type="SUPFAM" id="SSF51735">
    <property type="entry name" value="NAD(P)-binding Rossmann-fold domains"/>
    <property type="match status" value="1"/>
</dbReference>
<dbReference type="Pfam" id="PF08338">
    <property type="entry name" value="DUF1731"/>
    <property type="match status" value="1"/>
</dbReference>
<dbReference type="PANTHER" id="PTHR11092:SF0">
    <property type="entry name" value="EPIMERASE FAMILY PROTEIN SDR39U1"/>
    <property type="match status" value="1"/>
</dbReference>
<comment type="caution">
    <text evidence="4">The sequence shown here is derived from an EMBL/GenBank/DDBJ whole genome shotgun (WGS) entry which is preliminary data.</text>
</comment>
<dbReference type="NCBIfam" id="TIGR01777">
    <property type="entry name" value="yfcH"/>
    <property type="match status" value="1"/>
</dbReference>
<accession>A0A431WF66</accession>
<dbReference type="Gene3D" id="3.40.50.720">
    <property type="entry name" value="NAD(P)-binding Rossmann-like Domain"/>
    <property type="match status" value="1"/>
</dbReference>